<reference evidence="5 6" key="1">
    <citation type="journal article" date="2007" name="Proc. Natl. Acad. Sci. U.S.A.">
        <title>The genome of Syntrophus aciditrophicus: life at the thermodynamic limit of microbial growth.</title>
        <authorList>
            <person name="McInerney M.J."/>
            <person name="Rohlin L."/>
            <person name="Mouttaki H."/>
            <person name="Kim U."/>
            <person name="Krupp R.S."/>
            <person name="Rios-Hernandez L."/>
            <person name="Sieber J."/>
            <person name="Struchtemeyer C.G."/>
            <person name="Bhattacharyya A."/>
            <person name="Campbell J.W."/>
            <person name="Gunsalus R.P."/>
        </authorList>
    </citation>
    <scope>NUCLEOTIDE SEQUENCE [LARGE SCALE GENOMIC DNA]</scope>
    <source>
        <strain evidence="5 6">SB</strain>
    </source>
</reference>
<dbReference type="KEGG" id="sat:SYN_01187"/>
<keyword evidence="6" id="KW-1185">Reference proteome</keyword>
<dbReference type="GO" id="GO:0046872">
    <property type="term" value="F:metal ion binding"/>
    <property type="evidence" value="ECO:0007669"/>
    <property type="project" value="UniProtKB-KW"/>
</dbReference>
<dbReference type="SUPFAM" id="SSF54862">
    <property type="entry name" value="4Fe-4S ferredoxins"/>
    <property type="match status" value="1"/>
</dbReference>
<dbReference type="PANTHER" id="PTHR43063">
    <property type="entry name" value="4FE-4S CLUSTER CONTAINING PARA FAMILY ATPASE PROTEIN"/>
    <property type="match status" value="1"/>
</dbReference>
<dbReference type="EMBL" id="CP000252">
    <property type="protein sequence ID" value="ABC78408.1"/>
    <property type="molecule type" value="Genomic_DNA"/>
</dbReference>
<name>Q2LWE4_SYNAS</name>
<dbReference type="InterPro" id="IPR017896">
    <property type="entry name" value="4Fe4S_Fe-S-bd"/>
</dbReference>
<feature type="domain" description="4Fe-4S ferredoxin-type" evidence="4">
    <location>
        <begin position="61"/>
        <end position="90"/>
    </location>
</feature>
<dbReference type="STRING" id="56780.SYN_01187"/>
<dbReference type="Gene3D" id="3.30.70.20">
    <property type="match status" value="1"/>
</dbReference>
<evidence type="ECO:0000259" key="4">
    <source>
        <dbReference type="PROSITE" id="PS51379"/>
    </source>
</evidence>
<dbReference type="InterPro" id="IPR017900">
    <property type="entry name" value="4Fe4S_Fe_S_CS"/>
</dbReference>
<organism evidence="5 6">
    <name type="scientific">Syntrophus aciditrophicus (strain SB)</name>
    <dbReference type="NCBI Taxonomy" id="56780"/>
    <lineage>
        <taxon>Bacteria</taxon>
        <taxon>Pseudomonadati</taxon>
        <taxon>Thermodesulfobacteriota</taxon>
        <taxon>Syntrophia</taxon>
        <taxon>Syntrophales</taxon>
        <taxon>Syntrophaceae</taxon>
        <taxon>Syntrophus</taxon>
    </lineage>
</organism>
<dbReference type="HOGENOM" id="CLU_067767_0_0_7"/>
<feature type="domain" description="4Fe-4S ferredoxin-type" evidence="4">
    <location>
        <begin position="92"/>
        <end position="120"/>
    </location>
</feature>
<evidence type="ECO:0000256" key="2">
    <source>
        <dbReference type="ARBA" id="ARBA00023004"/>
    </source>
</evidence>
<dbReference type="PROSITE" id="PS00198">
    <property type="entry name" value="4FE4S_FER_1"/>
    <property type="match status" value="2"/>
</dbReference>
<dbReference type="GO" id="GO:0051536">
    <property type="term" value="F:iron-sulfur cluster binding"/>
    <property type="evidence" value="ECO:0007669"/>
    <property type="project" value="UniProtKB-KW"/>
</dbReference>
<dbReference type="DNASU" id="3883461"/>
<keyword evidence="2" id="KW-0408">Iron</keyword>
<dbReference type="InParanoid" id="Q2LWE4"/>
<protein>
    <submittedName>
        <fullName evidence="5">Iron-sulfur cluster and nucleotide-binding protein</fullName>
    </submittedName>
</protein>
<dbReference type="Pfam" id="PF01656">
    <property type="entry name" value="CbiA"/>
    <property type="match status" value="1"/>
</dbReference>
<dbReference type="RefSeq" id="WP_011418427.1">
    <property type="nucleotide sequence ID" value="NC_007759.1"/>
</dbReference>
<evidence type="ECO:0000256" key="1">
    <source>
        <dbReference type="ARBA" id="ARBA00022723"/>
    </source>
</evidence>
<dbReference type="SUPFAM" id="SSF52540">
    <property type="entry name" value="P-loop containing nucleoside triphosphate hydrolases"/>
    <property type="match status" value="1"/>
</dbReference>
<sequence length="283" mass="30780">MKIAIASGKGGTGKTTVAVNFAQVLAAAGQEVTLLDCDVEEPNVHLFLHPEFDSVSAVETTIPQVDEEKCTGCRVCAEVCEYHALAVLGKNVLVFPELCHACGACVRFCPEEAIVEIPREIGTIRKGRKGKIRLIEGRLNVGEVMSPAVIERVKKIGLDGKIGIIDAPPGTSCPVIAAVRDTDGVLLVTEPTPFGLYDLKLAVGMVRLLGIPCAVAINRSDLGEKELWRYCSDERIPIILEIPNDRRIAEAYSRGRTIIEELPEYREKFLQGWQALLESCSIA</sequence>
<dbReference type="PANTHER" id="PTHR43063:SF1">
    <property type="entry name" value="4FE-4S CLUSTER CONTAINING PARA FAMILY ATPASE PROTEIN"/>
    <property type="match status" value="1"/>
</dbReference>
<dbReference type="PROSITE" id="PS51379">
    <property type="entry name" value="4FE4S_FER_2"/>
    <property type="match status" value="2"/>
</dbReference>
<keyword evidence="1" id="KW-0479">Metal-binding</keyword>
<accession>Q2LWE4</accession>
<evidence type="ECO:0000313" key="6">
    <source>
        <dbReference type="Proteomes" id="UP000001933"/>
    </source>
</evidence>
<gene>
    <name evidence="5" type="ORF">SYN_01187</name>
</gene>
<dbReference type="eggNOG" id="COG1149">
    <property type="taxonomic scope" value="Bacteria"/>
</dbReference>
<evidence type="ECO:0000256" key="3">
    <source>
        <dbReference type="ARBA" id="ARBA00023014"/>
    </source>
</evidence>
<dbReference type="Proteomes" id="UP000001933">
    <property type="component" value="Chromosome"/>
</dbReference>
<dbReference type="Gene3D" id="3.40.50.300">
    <property type="entry name" value="P-loop containing nucleotide triphosphate hydrolases"/>
    <property type="match status" value="1"/>
</dbReference>
<dbReference type="Pfam" id="PF00037">
    <property type="entry name" value="Fer4"/>
    <property type="match status" value="2"/>
</dbReference>
<dbReference type="InterPro" id="IPR002586">
    <property type="entry name" value="CobQ/CobB/MinD/ParA_Nub-bd_dom"/>
</dbReference>
<proteinExistence type="predicted"/>
<dbReference type="CDD" id="cd03110">
    <property type="entry name" value="SIMIBI_bact_arch"/>
    <property type="match status" value="1"/>
</dbReference>
<evidence type="ECO:0000313" key="5">
    <source>
        <dbReference type="EMBL" id="ABC78408.1"/>
    </source>
</evidence>
<dbReference type="OrthoDB" id="9778602at2"/>
<dbReference type="InterPro" id="IPR027417">
    <property type="entry name" value="P-loop_NTPase"/>
</dbReference>
<keyword evidence="3" id="KW-0411">Iron-sulfur</keyword>
<dbReference type="AlphaFoldDB" id="Q2LWE4"/>